<accession>A0A3M5GSU4</accession>
<organism evidence="1 2">
    <name type="scientific">Pseudomonas savastanoi</name>
    <name type="common">Pseudomonas syringae pv. savastanoi</name>
    <dbReference type="NCBI Taxonomy" id="29438"/>
    <lineage>
        <taxon>Bacteria</taxon>
        <taxon>Pseudomonadati</taxon>
        <taxon>Pseudomonadota</taxon>
        <taxon>Gammaproteobacteria</taxon>
        <taxon>Pseudomonadales</taxon>
        <taxon>Pseudomonadaceae</taxon>
        <taxon>Pseudomonas</taxon>
    </lineage>
</organism>
<sequence length="135" mass="14885">MQCQTLVSCTGDVIQCAVLRQEQQSRCADKEYRDLTEKKIADLKSELQSEFAGEDYKPIKPDSNSTFDLTSMIDTSSRFGASCPVLRTVSVPFMSGRSFTVDPNVPGLCTFLTFMGYLMVAFAMRKAAEIIATGV</sequence>
<name>A0A3M5GSU4_PSESS</name>
<dbReference type="AlphaFoldDB" id="A0A3M5GSU4"/>
<dbReference type="Proteomes" id="UP000268887">
    <property type="component" value="Unassembled WGS sequence"/>
</dbReference>
<evidence type="ECO:0000313" key="2">
    <source>
        <dbReference type="Proteomes" id="UP000268887"/>
    </source>
</evidence>
<evidence type="ECO:0000313" key="1">
    <source>
        <dbReference type="EMBL" id="RMS89656.1"/>
    </source>
</evidence>
<proteinExistence type="predicted"/>
<comment type="caution">
    <text evidence="1">The sequence shown here is derived from an EMBL/GenBank/DDBJ whole genome shotgun (WGS) entry which is preliminary data.</text>
</comment>
<dbReference type="RefSeq" id="WP_080395761.1">
    <property type="nucleotide sequence ID" value="NZ_RBSU01000335.1"/>
</dbReference>
<reference evidence="1 2" key="1">
    <citation type="submission" date="2018-08" db="EMBL/GenBank/DDBJ databases">
        <title>Recombination of ecologically and evolutionarily significant loci maintains genetic cohesion in the Pseudomonas syringae species complex.</title>
        <authorList>
            <person name="Dillon M."/>
            <person name="Thakur S."/>
            <person name="Almeida R.N.D."/>
            <person name="Weir B.S."/>
            <person name="Guttman D.S."/>
        </authorList>
    </citation>
    <scope>NUCLEOTIDE SEQUENCE [LARGE SCALE GENOMIC DNA]</scope>
    <source>
        <strain evidence="1 2">ICMP 13927</strain>
    </source>
</reference>
<dbReference type="EMBL" id="RBSV01000005">
    <property type="protein sequence ID" value="RMS89656.1"/>
    <property type="molecule type" value="Genomic_DNA"/>
</dbReference>
<gene>
    <name evidence="1" type="ORF">ALP60_200054</name>
</gene>
<protein>
    <submittedName>
        <fullName evidence="1">Uncharacterized protein</fullName>
    </submittedName>
</protein>